<dbReference type="GO" id="GO:0004540">
    <property type="term" value="F:RNA nuclease activity"/>
    <property type="evidence" value="ECO:0007669"/>
    <property type="project" value="InterPro"/>
</dbReference>
<dbReference type="HAMAP" id="MF_00265">
    <property type="entry name" value="VapC_Nob1"/>
    <property type="match status" value="1"/>
</dbReference>
<gene>
    <name evidence="8" type="primary">vapC</name>
    <name evidence="10" type="ORF">RB602_05620</name>
</gene>
<keyword evidence="5 8" id="KW-0378">Hydrolase</keyword>
<protein>
    <recommendedName>
        <fullName evidence="8">Ribonuclease VapC</fullName>
        <shortName evidence="8">RNase VapC</shortName>
        <ecNumber evidence="8">3.1.-.-</ecNumber>
    </recommendedName>
    <alternativeName>
        <fullName evidence="8">Toxin VapC</fullName>
    </alternativeName>
</protein>
<dbReference type="InterPro" id="IPR050556">
    <property type="entry name" value="Type_II_TA_system_RNase"/>
</dbReference>
<keyword evidence="2 8" id="KW-1277">Toxin-antitoxin system</keyword>
<evidence type="ECO:0000256" key="8">
    <source>
        <dbReference type="HAMAP-Rule" id="MF_00265"/>
    </source>
</evidence>
<dbReference type="Gene3D" id="3.40.50.1010">
    <property type="entry name" value="5'-nuclease"/>
    <property type="match status" value="1"/>
</dbReference>
<dbReference type="Pfam" id="PF01850">
    <property type="entry name" value="PIN"/>
    <property type="match status" value="1"/>
</dbReference>
<evidence type="ECO:0000259" key="9">
    <source>
        <dbReference type="Pfam" id="PF01850"/>
    </source>
</evidence>
<feature type="binding site" evidence="8">
    <location>
        <position position="99"/>
    </location>
    <ligand>
        <name>Mg(2+)</name>
        <dbReference type="ChEBI" id="CHEBI:18420"/>
    </ligand>
</feature>
<dbReference type="AlphaFoldDB" id="A0AA97I2Y2"/>
<dbReference type="EMBL" id="CP136594">
    <property type="protein sequence ID" value="WOE76190.1"/>
    <property type="molecule type" value="Genomic_DNA"/>
</dbReference>
<dbReference type="PANTHER" id="PTHR33653">
    <property type="entry name" value="RIBONUCLEASE VAPC2"/>
    <property type="match status" value="1"/>
</dbReference>
<dbReference type="InterPro" id="IPR022907">
    <property type="entry name" value="VapC_family"/>
</dbReference>
<dbReference type="GO" id="GO:0000287">
    <property type="term" value="F:magnesium ion binding"/>
    <property type="evidence" value="ECO:0007669"/>
    <property type="project" value="UniProtKB-UniRule"/>
</dbReference>
<dbReference type="PANTHER" id="PTHR33653:SF1">
    <property type="entry name" value="RIBONUCLEASE VAPC2"/>
    <property type="match status" value="1"/>
</dbReference>
<sequence length="131" mass="14292">MIAVDTSALIAIQQGEPEAEQFGSILQAEEAVIASPNLLEYYMVITARYGEAGAEQARAMIAHLDATIFPWPEECVALALAAFETYGKGRHRAALNFGDCIAYALAKYLGIALLFKGDDFRHTDIRPAWQG</sequence>
<evidence type="ECO:0000256" key="5">
    <source>
        <dbReference type="ARBA" id="ARBA00022801"/>
    </source>
</evidence>
<evidence type="ECO:0000313" key="10">
    <source>
        <dbReference type="EMBL" id="WOE76190.1"/>
    </source>
</evidence>
<name>A0AA97I2Y2_9SPHN</name>
<keyword evidence="4 8" id="KW-0479">Metal-binding</keyword>
<dbReference type="InterPro" id="IPR029060">
    <property type="entry name" value="PIN-like_dom_sf"/>
</dbReference>
<keyword evidence="6 8" id="KW-0460">Magnesium</keyword>
<dbReference type="KEGG" id="acoa:RB602_05620"/>
<reference evidence="10 11" key="1">
    <citation type="submission" date="2023-10" db="EMBL/GenBank/DDBJ databases">
        <title>Complete genome sequence of a Sphingomonadaceae bacterium.</title>
        <authorList>
            <person name="Yan C."/>
        </authorList>
    </citation>
    <scope>NUCLEOTIDE SEQUENCE [LARGE SCALE GENOMIC DNA]</scope>
    <source>
        <strain evidence="10 11">SCSIO 66989</strain>
    </source>
</reference>
<comment type="function">
    <text evidence="8">Toxic component of a toxin-antitoxin (TA) system. An RNase.</text>
</comment>
<feature type="domain" description="PIN" evidence="9">
    <location>
        <begin position="2"/>
        <end position="124"/>
    </location>
</feature>
<evidence type="ECO:0000256" key="4">
    <source>
        <dbReference type="ARBA" id="ARBA00022723"/>
    </source>
</evidence>
<proteinExistence type="inferred from homology"/>
<dbReference type="SUPFAM" id="SSF88723">
    <property type="entry name" value="PIN domain-like"/>
    <property type="match status" value="1"/>
</dbReference>
<dbReference type="GO" id="GO:0016787">
    <property type="term" value="F:hydrolase activity"/>
    <property type="evidence" value="ECO:0007669"/>
    <property type="project" value="UniProtKB-KW"/>
</dbReference>
<evidence type="ECO:0000256" key="2">
    <source>
        <dbReference type="ARBA" id="ARBA00022649"/>
    </source>
</evidence>
<accession>A0AA97I2Y2</accession>
<organism evidence="10 11">
    <name type="scientific">Alterisphingorhabdus coralli</name>
    <dbReference type="NCBI Taxonomy" id="3071408"/>
    <lineage>
        <taxon>Bacteria</taxon>
        <taxon>Pseudomonadati</taxon>
        <taxon>Pseudomonadota</taxon>
        <taxon>Alphaproteobacteria</taxon>
        <taxon>Sphingomonadales</taxon>
        <taxon>Sphingomonadaceae</taxon>
        <taxon>Alterisphingorhabdus (ex Yan et al. 2024)</taxon>
    </lineage>
</organism>
<evidence type="ECO:0000256" key="1">
    <source>
        <dbReference type="ARBA" id="ARBA00001946"/>
    </source>
</evidence>
<keyword evidence="8" id="KW-0800">Toxin</keyword>
<keyword evidence="11" id="KW-1185">Reference proteome</keyword>
<keyword evidence="3 8" id="KW-0540">Nuclease</keyword>
<dbReference type="RefSeq" id="WP_317083717.1">
    <property type="nucleotide sequence ID" value="NZ_CP136594.1"/>
</dbReference>
<dbReference type="Proteomes" id="UP001302429">
    <property type="component" value="Chromosome"/>
</dbReference>
<dbReference type="EC" id="3.1.-.-" evidence="8"/>
<dbReference type="GO" id="GO:0090729">
    <property type="term" value="F:toxin activity"/>
    <property type="evidence" value="ECO:0007669"/>
    <property type="project" value="UniProtKB-KW"/>
</dbReference>
<comment type="cofactor">
    <cofactor evidence="1 8">
        <name>Mg(2+)</name>
        <dbReference type="ChEBI" id="CHEBI:18420"/>
    </cofactor>
</comment>
<evidence type="ECO:0000256" key="6">
    <source>
        <dbReference type="ARBA" id="ARBA00022842"/>
    </source>
</evidence>
<dbReference type="CDD" id="cd09871">
    <property type="entry name" value="PIN_MtVapC28-VapC30-like"/>
    <property type="match status" value="1"/>
</dbReference>
<dbReference type="InterPro" id="IPR002716">
    <property type="entry name" value="PIN_dom"/>
</dbReference>
<comment type="similarity">
    <text evidence="7 8">Belongs to the PINc/VapC protein family.</text>
</comment>
<evidence type="ECO:0000256" key="7">
    <source>
        <dbReference type="ARBA" id="ARBA00038093"/>
    </source>
</evidence>
<evidence type="ECO:0000313" key="11">
    <source>
        <dbReference type="Proteomes" id="UP001302429"/>
    </source>
</evidence>
<evidence type="ECO:0000256" key="3">
    <source>
        <dbReference type="ARBA" id="ARBA00022722"/>
    </source>
</evidence>
<feature type="binding site" evidence="8">
    <location>
        <position position="5"/>
    </location>
    <ligand>
        <name>Mg(2+)</name>
        <dbReference type="ChEBI" id="CHEBI:18420"/>
    </ligand>
</feature>